<dbReference type="GO" id="GO:0005524">
    <property type="term" value="F:ATP binding"/>
    <property type="evidence" value="ECO:0007669"/>
    <property type="project" value="UniProtKB-KW"/>
</dbReference>
<dbReference type="EMBL" id="KL584982">
    <property type="protein sequence ID" value="KEQ84558.1"/>
    <property type="molecule type" value="Genomic_DNA"/>
</dbReference>
<evidence type="ECO:0008006" key="10">
    <source>
        <dbReference type="Google" id="ProtNLM"/>
    </source>
</evidence>
<dbReference type="GO" id="GO:0006281">
    <property type="term" value="P:DNA repair"/>
    <property type="evidence" value="ECO:0007669"/>
    <property type="project" value="TreeGrafter"/>
</dbReference>
<evidence type="ECO:0000259" key="6">
    <source>
        <dbReference type="PROSITE" id="PS51192"/>
    </source>
</evidence>
<dbReference type="InterPro" id="IPR001650">
    <property type="entry name" value="Helicase_C-like"/>
</dbReference>
<keyword evidence="9" id="KW-1185">Reference proteome</keyword>
<evidence type="ECO:0000256" key="5">
    <source>
        <dbReference type="SAM" id="MobiDB-lite"/>
    </source>
</evidence>
<dbReference type="Pfam" id="PF00271">
    <property type="entry name" value="Helicase_C"/>
    <property type="match status" value="1"/>
</dbReference>
<dbReference type="SMART" id="SM00487">
    <property type="entry name" value="DEXDc"/>
    <property type="match status" value="1"/>
</dbReference>
<dbReference type="GeneID" id="40752111"/>
<proteinExistence type="predicted"/>
<feature type="compositionally biased region" description="Basic and acidic residues" evidence="5">
    <location>
        <begin position="32"/>
        <end position="56"/>
    </location>
</feature>
<name>A0A074XGJ5_AURPU</name>
<keyword evidence="1" id="KW-0547">Nucleotide-binding</keyword>
<dbReference type="GO" id="GO:0005634">
    <property type="term" value="C:nucleus"/>
    <property type="evidence" value="ECO:0007669"/>
    <property type="project" value="TreeGrafter"/>
</dbReference>
<protein>
    <recommendedName>
        <fullName evidence="10">Helicase C-terminal domain-containing protein</fullName>
    </recommendedName>
</protein>
<reference evidence="8 9" key="1">
    <citation type="journal article" date="2014" name="BMC Genomics">
        <title>Genome sequencing of four Aureobasidium pullulans varieties: biotechnological potential, stress tolerance, and description of new species.</title>
        <authorList>
            <person name="Gostin Ar C."/>
            <person name="Ohm R.A."/>
            <person name="Kogej T."/>
            <person name="Sonjak S."/>
            <person name="Turk M."/>
            <person name="Zajc J."/>
            <person name="Zalar P."/>
            <person name="Grube M."/>
            <person name="Sun H."/>
            <person name="Han J."/>
            <person name="Sharma A."/>
            <person name="Chiniquy J."/>
            <person name="Ngan C.Y."/>
            <person name="Lipzen A."/>
            <person name="Barry K."/>
            <person name="Grigoriev I.V."/>
            <person name="Gunde-Cimerman N."/>
        </authorList>
    </citation>
    <scope>NUCLEOTIDE SEQUENCE [LARGE SCALE GENOMIC DNA]</scope>
    <source>
        <strain evidence="8 9">EXF-150</strain>
    </source>
</reference>
<dbReference type="PANTHER" id="PTHR45626">
    <property type="entry name" value="TRANSCRIPTION TERMINATION FACTOR 2-RELATED"/>
    <property type="match status" value="1"/>
</dbReference>
<evidence type="ECO:0000256" key="4">
    <source>
        <dbReference type="ARBA" id="ARBA00022840"/>
    </source>
</evidence>
<gene>
    <name evidence="8" type="ORF">M438DRAFT_405755</name>
</gene>
<dbReference type="InterPro" id="IPR038718">
    <property type="entry name" value="SNF2-like_sf"/>
</dbReference>
<evidence type="ECO:0000256" key="3">
    <source>
        <dbReference type="ARBA" id="ARBA00022806"/>
    </source>
</evidence>
<dbReference type="InterPro" id="IPR014001">
    <property type="entry name" value="Helicase_ATP-bd"/>
</dbReference>
<dbReference type="RefSeq" id="XP_029760745.1">
    <property type="nucleotide sequence ID" value="XM_029909805.1"/>
</dbReference>
<feature type="region of interest" description="Disordered" evidence="5">
    <location>
        <begin position="156"/>
        <end position="188"/>
    </location>
</feature>
<dbReference type="GO" id="GO:0008094">
    <property type="term" value="F:ATP-dependent activity, acting on DNA"/>
    <property type="evidence" value="ECO:0007669"/>
    <property type="project" value="TreeGrafter"/>
</dbReference>
<feature type="domain" description="Helicase ATP-binding" evidence="6">
    <location>
        <begin position="295"/>
        <end position="494"/>
    </location>
</feature>
<evidence type="ECO:0000313" key="9">
    <source>
        <dbReference type="Proteomes" id="UP000030706"/>
    </source>
</evidence>
<dbReference type="Pfam" id="PF00176">
    <property type="entry name" value="SNF2-rel_dom"/>
    <property type="match status" value="1"/>
</dbReference>
<keyword evidence="2" id="KW-0378">Hydrolase</keyword>
<dbReference type="PANTHER" id="PTHR45626:SF17">
    <property type="entry name" value="HELICASE-LIKE TRANSCRIPTION FACTOR"/>
    <property type="match status" value="1"/>
</dbReference>
<dbReference type="SMART" id="SM00490">
    <property type="entry name" value="HELICc"/>
    <property type="match status" value="1"/>
</dbReference>
<feature type="compositionally biased region" description="Acidic residues" evidence="5">
    <location>
        <begin position="22"/>
        <end position="31"/>
    </location>
</feature>
<evidence type="ECO:0000256" key="2">
    <source>
        <dbReference type="ARBA" id="ARBA00022801"/>
    </source>
</evidence>
<dbReference type="CDD" id="cd18793">
    <property type="entry name" value="SF2_C_SNF"/>
    <property type="match status" value="1"/>
</dbReference>
<dbReference type="AlphaFoldDB" id="A0A074XGJ5"/>
<dbReference type="GO" id="GO:0016787">
    <property type="term" value="F:hydrolase activity"/>
    <property type="evidence" value="ECO:0007669"/>
    <property type="project" value="UniProtKB-KW"/>
</dbReference>
<dbReference type="HOGENOM" id="CLU_000315_3_3_1"/>
<dbReference type="CDD" id="cd18008">
    <property type="entry name" value="DEXDc_SHPRH-like"/>
    <property type="match status" value="1"/>
</dbReference>
<accession>A0A074XGJ5</accession>
<dbReference type="GO" id="GO:0004386">
    <property type="term" value="F:helicase activity"/>
    <property type="evidence" value="ECO:0007669"/>
    <property type="project" value="UniProtKB-KW"/>
</dbReference>
<organism evidence="8 9">
    <name type="scientific">Aureobasidium pullulans EXF-150</name>
    <dbReference type="NCBI Taxonomy" id="1043002"/>
    <lineage>
        <taxon>Eukaryota</taxon>
        <taxon>Fungi</taxon>
        <taxon>Dikarya</taxon>
        <taxon>Ascomycota</taxon>
        <taxon>Pezizomycotina</taxon>
        <taxon>Dothideomycetes</taxon>
        <taxon>Dothideomycetidae</taxon>
        <taxon>Dothideales</taxon>
        <taxon>Saccotheciaceae</taxon>
        <taxon>Aureobasidium</taxon>
    </lineage>
</organism>
<dbReference type="Gene3D" id="3.40.50.10810">
    <property type="entry name" value="Tandem AAA-ATPase domain"/>
    <property type="match status" value="1"/>
</dbReference>
<dbReference type="SUPFAM" id="SSF52540">
    <property type="entry name" value="P-loop containing nucleoside triphosphate hydrolases"/>
    <property type="match status" value="2"/>
</dbReference>
<dbReference type="InterPro" id="IPR000330">
    <property type="entry name" value="SNF2_N"/>
</dbReference>
<dbReference type="InterPro" id="IPR027417">
    <property type="entry name" value="P-loop_NTPase"/>
</dbReference>
<dbReference type="STRING" id="1043002.A0A074XGJ5"/>
<feature type="region of interest" description="Disordered" evidence="5">
    <location>
        <begin position="14"/>
        <end position="56"/>
    </location>
</feature>
<dbReference type="PROSITE" id="PS51192">
    <property type="entry name" value="HELICASE_ATP_BIND_1"/>
    <property type="match status" value="1"/>
</dbReference>
<dbReference type="Proteomes" id="UP000030706">
    <property type="component" value="Unassembled WGS sequence"/>
</dbReference>
<dbReference type="Gene3D" id="3.40.50.300">
    <property type="entry name" value="P-loop containing nucleotide triphosphate hydrolases"/>
    <property type="match status" value="1"/>
</dbReference>
<evidence type="ECO:0000256" key="1">
    <source>
        <dbReference type="ARBA" id="ARBA00022741"/>
    </source>
</evidence>
<keyword evidence="3" id="KW-0347">Helicase</keyword>
<sequence>MSFTNRKIKKFDIPDGIQSIVVEDEPDQEYSNEDHEPKSENPIKTEPEDDPRLDKDMDINEYMGSENADDPETDFDMKQRIYDLKVQLGVATPMDEMNMVMLQNRVKRHQKSHPGHDSVTHQDAHIMEWDTYASRKSDGKTRKRIASGEVLDRENGIVPSSSRSRKRHKLTGSGNNAGRVHVPVPVDPTGPTRFWKDVDHVAEMATEQEIEQATRKDLLSGLIKNAPLGTPAQNAQVKRDTKRLEIAMQSFSSKAGHTKTNRAINAKTGGFLVEGMVTPLKAHQVISAGRMRAVETGDSVCRGGICSDAPGLGKTVTSIANIVNGRPLKAQLNASSRHTTLVVCSPGPLGAQWRSEITKHSKRETSRNNWGIGNVLEFSDAIKDPDDLHLYDIVVCTYHQLQTSWPSCKFPTGTLESEKHSYIWENHYKDIGYLHKFGFLRVVIDEAHRLKNPKTLVAQASFNLDATFKWALTGTPMINGTKDLYSLFRFIGLPIACEMTYAEFKKQFCWGKKNDTVDHLPKEMIDSIQGFTQTDTLFNAKLFTIPTPKNSSFIVQPTKIEKSLYDIIDDRFVTIIKASKSKRSNAVTKMNLLRQLTSHPMIAVTTAGPWLEKEDFDKFEKVVKEEQKSGIDGISMIHALRDLMSQTRKETEQKLLDGIKPGDLEFPDDISDRTEGPGGVEHIIQSENIATNLEPLGTGLAHGKNIDNSAFMNNLQNATQKVDSEKSKLCCKCNNPASDPRITLCGHLYCLSHLRDRIDKARRKNRDHATCRVEHCGKKIKLDILTNPTTEQPLPWLDGEGKLLPSAKTLAAKSQILDWLMQDDTAKIIIFCQWKKFLAILSTMCEEEKWGYTTLHGSLNKKTRDVNIEKFKTDPETRILIATLQTGSEGLNLTCARYVLNTDPYWNTAGEEQAFCRVYRMGQKEDTEFVNLTLAGSIDTKINGIKFRKDNEIQNVHEYCKKMSNADLLELLES</sequence>
<dbReference type="PROSITE" id="PS51194">
    <property type="entry name" value="HELICASE_CTER"/>
    <property type="match status" value="1"/>
</dbReference>
<evidence type="ECO:0000313" key="8">
    <source>
        <dbReference type="EMBL" id="KEQ84558.1"/>
    </source>
</evidence>
<dbReference type="OrthoDB" id="1699231at2759"/>
<dbReference type="InterPro" id="IPR049730">
    <property type="entry name" value="SNF2/RAD54-like_C"/>
</dbReference>
<feature type="domain" description="Helicase C-terminal" evidence="7">
    <location>
        <begin position="812"/>
        <end position="969"/>
    </location>
</feature>
<dbReference type="InterPro" id="IPR050628">
    <property type="entry name" value="SNF2_RAD54_helicase_TF"/>
</dbReference>
<evidence type="ECO:0000259" key="7">
    <source>
        <dbReference type="PROSITE" id="PS51194"/>
    </source>
</evidence>
<keyword evidence="4" id="KW-0067">ATP-binding</keyword>